<organism evidence="7 8">
    <name type="scientific">Pseudomonas kuykendallii</name>
    <dbReference type="NCBI Taxonomy" id="1007099"/>
    <lineage>
        <taxon>Bacteria</taxon>
        <taxon>Pseudomonadati</taxon>
        <taxon>Pseudomonadota</taxon>
        <taxon>Gammaproteobacteria</taxon>
        <taxon>Pseudomonadales</taxon>
        <taxon>Pseudomonadaceae</taxon>
        <taxon>Pseudomonas</taxon>
    </lineage>
</organism>
<keyword evidence="2 4" id="KW-0238">DNA-binding</keyword>
<evidence type="ECO:0000313" key="7">
    <source>
        <dbReference type="EMBL" id="SDX22164.1"/>
    </source>
</evidence>
<evidence type="ECO:0000313" key="8">
    <source>
        <dbReference type="Proteomes" id="UP000243778"/>
    </source>
</evidence>
<dbReference type="InterPro" id="IPR036271">
    <property type="entry name" value="Tet_transcr_reg_TetR-rel_C_sf"/>
</dbReference>
<protein>
    <submittedName>
        <fullName evidence="7">Transcriptional regulator, TetR family</fullName>
    </submittedName>
</protein>
<feature type="signal peptide" evidence="5">
    <location>
        <begin position="1"/>
        <end position="34"/>
    </location>
</feature>
<dbReference type="FunFam" id="1.10.10.60:FF:000141">
    <property type="entry name" value="TetR family transcriptional regulator"/>
    <property type="match status" value="1"/>
</dbReference>
<sequence>MSPLAQKEARRDSRRRKMLWAASNVFSAVGFAQANMQAIADAADVTKATLYMYFGDKEQLFRTVCECWLDEMPEPALPCPAQGELRACLGRAAAELLRQSEHPAFVALTYIELRSNRTLQKRWRQRYRPYRTYLEEALSRSVRCADPEHAALQFLLLVAGGLDSHPAQVTESRIGAAVELFVQAYG</sequence>
<dbReference type="PANTHER" id="PTHR30055">
    <property type="entry name" value="HTH-TYPE TRANSCRIPTIONAL REGULATOR RUTR"/>
    <property type="match status" value="1"/>
</dbReference>
<dbReference type="PANTHER" id="PTHR30055:SF146">
    <property type="entry name" value="HTH-TYPE TRANSCRIPTIONAL DUAL REGULATOR CECR"/>
    <property type="match status" value="1"/>
</dbReference>
<dbReference type="PROSITE" id="PS50977">
    <property type="entry name" value="HTH_TETR_2"/>
    <property type="match status" value="1"/>
</dbReference>
<keyword evidence="5" id="KW-0732">Signal</keyword>
<dbReference type="STRING" id="1007099.SAMN05216287_2494"/>
<feature type="DNA-binding region" description="H-T-H motif" evidence="4">
    <location>
        <begin position="35"/>
        <end position="54"/>
    </location>
</feature>
<dbReference type="GO" id="GO:0003700">
    <property type="term" value="F:DNA-binding transcription factor activity"/>
    <property type="evidence" value="ECO:0007669"/>
    <property type="project" value="TreeGrafter"/>
</dbReference>
<dbReference type="SUPFAM" id="SSF48498">
    <property type="entry name" value="Tetracyclin repressor-like, C-terminal domain"/>
    <property type="match status" value="1"/>
</dbReference>
<dbReference type="InterPro" id="IPR050109">
    <property type="entry name" value="HTH-type_TetR-like_transc_reg"/>
</dbReference>
<dbReference type="InterPro" id="IPR001647">
    <property type="entry name" value="HTH_TetR"/>
</dbReference>
<dbReference type="Gene3D" id="1.10.357.10">
    <property type="entry name" value="Tetracycline Repressor, domain 2"/>
    <property type="match status" value="1"/>
</dbReference>
<dbReference type="SUPFAM" id="SSF46689">
    <property type="entry name" value="Homeodomain-like"/>
    <property type="match status" value="1"/>
</dbReference>
<evidence type="ECO:0000256" key="3">
    <source>
        <dbReference type="ARBA" id="ARBA00023163"/>
    </source>
</evidence>
<evidence type="ECO:0000259" key="6">
    <source>
        <dbReference type="PROSITE" id="PS50977"/>
    </source>
</evidence>
<gene>
    <name evidence="7" type="ORF">SAMN05216287_2494</name>
</gene>
<name>A0A1H2ZZ05_9PSED</name>
<dbReference type="RefSeq" id="WP_090228508.1">
    <property type="nucleotide sequence ID" value="NZ_CAURGU010000029.1"/>
</dbReference>
<evidence type="ECO:0000256" key="4">
    <source>
        <dbReference type="PROSITE-ProRule" id="PRU00335"/>
    </source>
</evidence>
<keyword evidence="3" id="KW-0804">Transcription</keyword>
<reference evidence="8" key="1">
    <citation type="submission" date="2016-10" db="EMBL/GenBank/DDBJ databases">
        <authorList>
            <person name="Varghese N."/>
            <person name="Submissions S."/>
        </authorList>
    </citation>
    <scope>NUCLEOTIDE SEQUENCE [LARGE SCALE GENOMIC DNA]</scope>
    <source>
        <strain evidence="8">NRRL B-59562</strain>
    </source>
</reference>
<dbReference type="Pfam" id="PF00440">
    <property type="entry name" value="TetR_N"/>
    <property type="match status" value="1"/>
</dbReference>
<dbReference type="PRINTS" id="PR00455">
    <property type="entry name" value="HTHTETR"/>
</dbReference>
<dbReference type="InterPro" id="IPR009057">
    <property type="entry name" value="Homeodomain-like_sf"/>
</dbReference>
<feature type="domain" description="HTH tetR-type" evidence="6">
    <location>
        <begin position="12"/>
        <end position="72"/>
    </location>
</feature>
<proteinExistence type="predicted"/>
<evidence type="ECO:0000256" key="2">
    <source>
        <dbReference type="ARBA" id="ARBA00023125"/>
    </source>
</evidence>
<feature type="chain" id="PRO_5017182710" evidence="5">
    <location>
        <begin position="35"/>
        <end position="186"/>
    </location>
</feature>
<dbReference type="OrthoDB" id="9811084at2"/>
<accession>A0A1H2ZZ05</accession>
<evidence type="ECO:0000256" key="1">
    <source>
        <dbReference type="ARBA" id="ARBA00023015"/>
    </source>
</evidence>
<evidence type="ECO:0000256" key="5">
    <source>
        <dbReference type="SAM" id="SignalP"/>
    </source>
</evidence>
<dbReference type="AlphaFoldDB" id="A0A1H2ZZ05"/>
<keyword evidence="8" id="KW-1185">Reference proteome</keyword>
<dbReference type="Proteomes" id="UP000243778">
    <property type="component" value="Unassembled WGS sequence"/>
</dbReference>
<dbReference type="GO" id="GO:0000976">
    <property type="term" value="F:transcription cis-regulatory region binding"/>
    <property type="evidence" value="ECO:0007669"/>
    <property type="project" value="TreeGrafter"/>
</dbReference>
<keyword evidence="1" id="KW-0805">Transcription regulation</keyword>
<dbReference type="EMBL" id="FNNU01000003">
    <property type="protein sequence ID" value="SDX22164.1"/>
    <property type="molecule type" value="Genomic_DNA"/>
</dbReference>